<reference evidence="4" key="1">
    <citation type="submission" date="2017-05" db="EMBL/GenBank/DDBJ databases">
        <title>Complete and WGS of Bordetella genogroups.</title>
        <authorList>
            <person name="Spilker T."/>
            <person name="Lipuma J."/>
        </authorList>
    </citation>
    <scope>NUCLEOTIDE SEQUENCE [LARGE SCALE GENOMIC DNA]</scope>
    <source>
        <strain evidence="4">AU6712</strain>
    </source>
</reference>
<dbReference type="AlphaFoldDB" id="A0A261V9N5"/>
<keyword evidence="2" id="KW-1133">Transmembrane helix</keyword>
<dbReference type="Proteomes" id="UP000216429">
    <property type="component" value="Unassembled WGS sequence"/>
</dbReference>
<name>A0A261V9N5_9BORD</name>
<accession>A0A261V9N5</accession>
<feature type="transmembrane region" description="Helical" evidence="2">
    <location>
        <begin position="414"/>
        <end position="432"/>
    </location>
</feature>
<proteinExistence type="predicted"/>
<gene>
    <name evidence="3" type="ORF">CAL22_13265</name>
</gene>
<evidence type="ECO:0000256" key="1">
    <source>
        <dbReference type="SAM" id="MobiDB-lite"/>
    </source>
</evidence>
<evidence type="ECO:0000256" key="2">
    <source>
        <dbReference type="SAM" id="Phobius"/>
    </source>
</evidence>
<feature type="transmembrane region" description="Helical" evidence="2">
    <location>
        <begin position="627"/>
        <end position="644"/>
    </location>
</feature>
<feature type="region of interest" description="Disordered" evidence="1">
    <location>
        <begin position="75"/>
        <end position="96"/>
    </location>
</feature>
<keyword evidence="2" id="KW-0472">Membrane</keyword>
<dbReference type="EMBL" id="NEVU01000003">
    <property type="protein sequence ID" value="OZI70866.1"/>
    <property type="molecule type" value="Genomic_DNA"/>
</dbReference>
<sequence length="653" mass="71420">MSEAASPDAPQGAVTDARPDSLARWLDDLAKWCDGFSLHSHFLERVHCFAEADERGVEQANFAVVLSAMPFSGGAQPGAALGSQAPSTENANKRSDSARLINQRIPAKDELFTRERAAERIQQGEAAAQPAFVEKAATPLPQGQSGKKRPRAATGEPALSLDRAKDFKRTDRIRISAISGDEGAAILNEDLLARVRLEPPPPDSAFDHVQLASAACRALMWDASLQNDAARYGIVLRATLLAKVAGSKANLALCINRLEDLRQLIQRAQTLPDISTLLRARLLRELCDLLEQLFDYKYDDAGNSWREGVPDAVPVIPEHCQKLPQDFKSAMNTASGLRWRDLRTLAWYAWRAWLPEQIKHGRVQTLVTGLGHASALGVFLSLLWLSVHPVLAPFEGATGVLTRLSAWQAPFGDGAIWAVIFGVLACACYALGTQRLSLQERVAISINDQIENVLNRALADLMKANMDVQLGRMGRSEPPGLIPEESSRKLDEIFALKELVNSYESTVRARLRHVAAEARKAEDIRQESQQRLRNAALGVTASFVLLEIGSRIQDHRDLQAGTDAFSFAYWLRNPGAAAAAGPEGLPTARAPAAMLECARHEVELHQQPSPECLDQWRDSSLASSSQLLFLVFLIALIMFVVRVMRRGGGPDAG</sequence>
<feature type="region of interest" description="Disordered" evidence="1">
    <location>
        <begin position="139"/>
        <end position="159"/>
    </location>
</feature>
<evidence type="ECO:0000313" key="4">
    <source>
        <dbReference type="Proteomes" id="UP000216429"/>
    </source>
</evidence>
<dbReference type="OrthoDB" id="8646001at2"/>
<organism evidence="3 4">
    <name type="scientific">Bordetella genomosp. 12</name>
    <dbReference type="NCBI Taxonomy" id="463035"/>
    <lineage>
        <taxon>Bacteria</taxon>
        <taxon>Pseudomonadati</taxon>
        <taxon>Pseudomonadota</taxon>
        <taxon>Betaproteobacteria</taxon>
        <taxon>Burkholderiales</taxon>
        <taxon>Alcaligenaceae</taxon>
        <taxon>Bordetella</taxon>
    </lineage>
</organism>
<comment type="caution">
    <text evidence="3">The sequence shown here is derived from an EMBL/GenBank/DDBJ whole genome shotgun (WGS) entry which is preliminary data.</text>
</comment>
<keyword evidence="4" id="KW-1185">Reference proteome</keyword>
<protein>
    <submittedName>
        <fullName evidence="3">Uncharacterized protein</fullName>
    </submittedName>
</protein>
<dbReference type="RefSeq" id="WP_094814005.1">
    <property type="nucleotide sequence ID" value="NZ_NEVU01000003.1"/>
</dbReference>
<evidence type="ECO:0000313" key="3">
    <source>
        <dbReference type="EMBL" id="OZI70866.1"/>
    </source>
</evidence>
<keyword evidence="2" id="KW-0812">Transmembrane</keyword>